<name>A0A0F9A4I6_9ZZZZ</name>
<protein>
    <submittedName>
        <fullName evidence="1">Uncharacterized protein</fullName>
    </submittedName>
</protein>
<dbReference type="EMBL" id="LAZR01056763">
    <property type="protein sequence ID" value="KKK73499.1"/>
    <property type="molecule type" value="Genomic_DNA"/>
</dbReference>
<proteinExistence type="predicted"/>
<organism evidence="1">
    <name type="scientific">marine sediment metagenome</name>
    <dbReference type="NCBI Taxonomy" id="412755"/>
    <lineage>
        <taxon>unclassified sequences</taxon>
        <taxon>metagenomes</taxon>
        <taxon>ecological metagenomes</taxon>
    </lineage>
</organism>
<sequence length="112" mass="12548">MKKFIFFLFLLFLIGLVSVSALTFGVEVTEGEDGGILIVKFQTKEFNILDIIQPQAIIPTFVNAGSTIQFKGELRKVTDFTGFLFGVPDRIIIRIYEFDSSKSNFLGTQVNS</sequence>
<accession>A0A0F9A4I6</accession>
<gene>
    <name evidence="1" type="ORF">LCGC14_2893250</name>
</gene>
<dbReference type="AlphaFoldDB" id="A0A0F9A4I6"/>
<comment type="caution">
    <text evidence="1">The sequence shown here is derived from an EMBL/GenBank/DDBJ whole genome shotgun (WGS) entry which is preliminary data.</text>
</comment>
<feature type="non-terminal residue" evidence="1">
    <location>
        <position position="112"/>
    </location>
</feature>
<reference evidence="1" key="1">
    <citation type="journal article" date="2015" name="Nature">
        <title>Complex archaea that bridge the gap between prokaryotes and eukaryotes.</title>
        <authorList>
            <person name="Spang A."/>
            <person name="Saw J.H."/>
            <person name="Jorgensen S.L."/>
            <person name="Zaremba-Niedzwiedzka K."/>
            <person name="Martijn J."/>
            <person name="Lind A.E."/>
            <person name="van Eijk R."/>
            <person name="Schleper C."/>
            <person name="Guy L."/>
            <person name="Ettema T.J."/>
        </authorList>
    </citation>
    <scope>NUCLEOTIDE SEQUENCE</scope>
</reference>
<evidence type="ECO:0000313" key="1">
    <source>
        <dbReference type="EMBL" id="KKK73499.1"/>
    </source>
</evidence>